<organism evidence="2 3">
    <name type="scientific">Micavibrio aeruginosavorus</name>
    <dbReference type="NCBI Taxonomy" id="349221"/>
    <lineage>
        <taxon>Bacteria</taxon>
        <taxon>Pseudomonadati</taxon>
        <taxon>Bdellovibrionota</taxon>
        <taxon>Bdellovibrionia</taxon>
        <taxon>Bdellovibrionales</taxon>
        <taxon>Pseudobdellovibrionaceae</taxon>
        <taxon>Micavibrio</taxon>
    </lineage>
</organism>
<dbReference type="AlphaFoldDB" id="A0A7T5R3V4"/>
<keyword evidence="2" id="KW-0031">Aminopeptidase</keyword>
<dbReference type="GO" id="GO:0006508">
    <property type="term" value="P:proteolysis"/>
    <property type="evidence" value="ECO:0007669"/>
    <property type="project" value="InterPro"/>
</dbReference>
<dbReference type="Proteomes" id="UP000595362">
    <property type="component" value="Chromosome"/>
</dbReference>
<proteinExistence type="predicted"/>
<protein>
    <submittedName>
        <fullName evidence="2">Aminopeptidase</fullName>
    </submittedName>
</protein>
<dbReference type="PRINTS" id="PR00919">
    <property type="entry name" value="THERMOPTASE"/>
</dbReference>
<dbReference type="InterPro" id="IPR052170">
    <property type="entry name" value="M29_Exopeptidase"/>
</dbReference>
<dbReference type="PANTHER" id="PTHR34448:SF1">
    <property type="entry name" value="BLL6088 PROTEIN"/>
    <property type="match status" value="1"/>
</dbReference>
<dbReference type="SUPFAM" id="SSF144052">
    <property type="entry name" value="Thermophilic metalloprotease-like"/>
    <property type="match status" value="1"/>
</dbReference>
<name>A0A7T5R3V4_9BACT</name>
<keyword evidence="2" id="KW-0378">Hydrolase</keyword>
<dbReference type="GO" id="GO:0046872">
    <property type="term" value="F:metal ion binding"/>
    <property type="evidence" value="ECO:0007669"/>
    <property type="project" value="UniProtKB-KW"/>
</dbReference>
<keyword evidence="2" id="KW-0645">Protease</keyword>
<dbReference type="InterPro" id="IPR000787">
    <property type="entry name" value="Peptidase_M29"/>
</dbReference>
<accession>A0A7T5R3V4</accession>
<gene>
    <name evidence="2" type="ORF">HYS17_04645</name>
</gene>
<sequence length="495" mass="55952">MKIKNLGPYYVTQIAHIAALAKRPGLWQEEATALLPHLKRSYKRSESDELLQTLSRAQRLEQIIVAGLENQPEFKYHLEEIESRGWADFTAPPVPIKLHESIANKLYNAKRGSGDRVLLRLGDGSRLLAPFLVNRCLKDSIPFVAHFVEPDFHALLINHTNDEGAVRLGQAFTRMTDGINKTSVARAGQPDRIRVYAHPDRERLYDNETASFYRKASTGALFYTLTAIPTRKDAQIDGIPYDDYIKLFFEMCDQPWDAITKAQEELIKEFNAASHVRITNDDGTDVSMSLVDHDGSHFTFCNSVIAKNVPGSEIFSAPRRDSVNGIVVANGKFTHDRGVIENLTMTFKDGELVDYKADRGIEAFRRAVTMDEGARYIGELGIGTNPHLKRHVMNGLLVEKIGGSFHLALGRPYSYKEYGGRPVKVDNGGQSDLHWDITTLLHGKGGCIYLDDRKIMDNGVWISKKYDVLNRGWESIPRDKRPDYWKDYYNKPKGP</sequence>
<dbReference type="Pfam" id="PF02073">
    <property type="entry name" value="Peptidase_M29"/>
    <property type="match status" value="1"/>
</dbReference>
<evidence type="ECO:0000313" key="3">
    <source>
        <dbReference type="Proteomes" id="UP000595362"/>
    </source>
</evidence>
<dbReference type="EMBL" id="CP066681">
    <property type="protein sequence ID" value="QQG37058.1"/>
    <property type="molecule type" value="Genomic_DNA"/>
</dbReference>
<dbReference type="GO" id="GO:0004177">
    <property type="term" value="F:aminopeptidase activity"/>
    <property type="evidence" value="ECO:0007669"/>
    <property type="project" value="UniProtKB-KW"/>
</dbReference>
<dbReference type="PANTHER" id="PTHR34448">
    <property type="entry name" value="AMINOPEPTIDASE"/>
    <property type="match status" value="1"/>
</dbReference>
<reference evidence="2 3" key="1">
    <citation type="submission" date="2020-07" db="EMBL/GenBank/DDBJ databases">
        <title>Huge and variable diversity of episymbiotic CPR bacteria and DPANN archaea in groundwater ecosystems.</title>
        <authorList>
            <person name="He C.Y."/>
            <person name="Keren R."/>
            <person name="Whittaker M."/>
            <person name="Farag I.F."/>
            <person name="Doudna J."/>
            <person name="Cate J.H.D."/>
            <person name="Banfield J.F."/>
        </authorList>
    </citation>
    <scope>NUCLEOTIDE SEQUENCE [LARGE SCALE GENOMIC DNA]</scope>
    <source>
        <strain evidence="2">NC_groundwater_70_Ag_B-0.1um_54_66</strain>
    </source>
</reference>
<evidence type="ECO:0000313" key="2">
    <source>
        <dbReference type="EMBL" id="QQG37058.1"/>
    </source>
</evidence>
<keyword evidence="1" id="KW-0479">Metal-binding</keyword>
<evidence type="ECO:0000256" key="1">
    <source>
        <dbReference type="ARBA" id="ARBA00022723"/>
    </source>
</evidence>